<accession>A0A6J6UEV3</accession>
<dbReference type="AlphaFoldDB" id="A0A6J6UEV3"/>
<reference evidence="1" key="1">
    <citation type="submission" date="2020-05" db="EMBL/GenBank/DDBJ databases">
        <authorList>
            <person name="Chiriac C."/>
            <person name="Salcher M."/>
            <person name="Ghai R."/>
            <person name="Kavagutti S V."/>
        </authorList>
    </citation>
    <scope>NUCLEOTIDE SEQUENCE</scope>
</reference>
<gene>
    <name evidence="1" type="ORF">UFOPK2786_01616</name>
</gene>
<evidence type="ECO:0000313" key="1">
    <source>
        <dbReference type="EMBL" id="CAB4756999.1"/>
    </source>
</evidence>
<name>A0A6J6UEV3_9ZZZZ</name>
<protein>
    <submittedName>
        <fullName evidence="1">Unannotated protein</fullName>
    </submittedName>
</protein>
<sequence length="128" mass="13587">MTVFCSCPAGSPMRSLLNSVMRTPVWSASQVMPLNIAMEITPRSSRVVAAFFDLGGRKAGTPFETASMPVSAVVPEEKARATTNTRAKPAKLASGTTSQLALSASRSLPIARRTTATPIMTKIDSMKK</sequence>
<dbReference type="EMBL" id="CAEZYW010000300">
    <property type="protein sequence ID" value="CAB4756999.1"/>
    <property type="molecule type" value="Genomic_DNA"/>
</dbReference>
<organism evidence="1">
    <name type="scientific">freshwater metagenome</name>
    <dbReference type="NCBI Taxonomy" id="449393"/>
    <lineage>
        <taxon>unclassified sequences</taxon>
        <taxon>metagenomes</taxon>
        <taxon>ecological metagenomes</taxon>
    </lineage>
</organism>
<proteinExistence type="predicted"/>